<dbReference type="EMBL" id="LGRX02014228">
    <property type="protein sequence ID" value="KAK3264981.1"/>
    <property type="molecule type" value="Genomic_DNA"/>
</dbReference>
<dbReference type="InterPro" id="IPR006439">
    <property type="entry name" value="HAD-SF_hydro_IA"/>
</dbReference>
<dbReference type="SUPFAM" id="SSF56784">
    <property type="entry name" value="HAD-like"/>
    <property type="match status" value="1"/>
</dbReference>
<dbReference type="NCBIfam" id="TIGR01509">
    <property type="entry name" value="HAD-SF-IA-v3"/>
    <property type="match status" value="1"/>
</dbReference>
<gene>
    <name evidence="2" type="ORF">CYMTET_26310</name>
</gene>
<comment type="caution">
    <text evidence="2">The sequence shown here is derived from an EMBL/GenBank/DDBJ whole genome shotgun (WGS) entry which is preliminary data.</text>
</comment>
<keyword evidence="1" id="KW-0007">Acetylation</keyword>
<dbReference type="Gene3D" id="3.40.50.1000">
    <property type="entry name" value="HAD superfamily/HAD-like"/>
    <property type="match status" value="1"/>
</dbReference>
<dbReference type="Proteomes" id="UP001190700">
    <property type="component" value="Unassembled WGS sequence"/>
</dbReference>
<dbReference type="SFLD" id="SFLDG01129">
    <property type="entry name" value="C1.5:_HAD__Beta-PGM__Phosphata"/>
    <property type="match status" value="1"/>
</dbReference>
<dbReference type="InterPro" id="IPR023214">
    <property type="entry name" value="HAD_sf"/>
</dbReference>
<evidence type="ECO:0000313" key="3">
    <source>
        <dbReference type="Proteomes" id="UP001190700"/>
    </source>
</evidence>
<sequence>MTRKFKAVVFDLGGVVLDSPFVAIATYEEELQIKRGVINQIISRAGKHGAFQRLERGEIEVQAFAMQFASEAREAGVHNISGIEFLNRIKQISPRPLMLQAIQMLRDSGFKTAALTNNFQGDGSQKLIGQQGIAKSLFDEVVESCKVGVRKPNPRIYEIVSSKLGVQPADIVYLDDIGGNLKPAAKLGMHTIHVAVKDSSGLEALKELQIRRATDFADCVMLRSCPRVQGQNINTHTHRSRVLAADIHLAE</sequence>
<evidence type="ECO:0000256" key="1">
    <source>
        <dbReference type="ARBA" id="ARBA00022990"/>
    </source>
</evidence>
<dbReference type="NCBIfam" id="TIGR02247">
    <property type="entry name" value="HAD-1A3-hyp"/>
    <property type="match status" value="1"/>
</dbReference>
<dbReference type="PANTHER" id="PTHR47829:SF1">
    <property type="entry name" value="HAD FAMILY PHOSPHATASE"/>
    <property type="match status" value="1"/>
</dbReference>
<evidence type="ECO:0000313" key="2">
    <source>
        <dbReference type="EMBL" id="KAK3264981.1"/>
    </source>
</evidence>
<dbReference type="PANTHER" id="PTHR47829">
    <property type="entry name" value="HYDROLASE, PUTATIVE (AFU_ORTHOLOGUE AFUA_1G12880)-RELATED"/>
    <property type="match status" value="1"/>
</dbReference>
<dbReference type="PRINTS" id="PR00413">
    <property type="entry name" value="HADHALOGNASE"/>
</dbReference>
<dbReference type="InterPro" id="IPR023198">
    <property type="entry name" value="PGP-like_dom2"/>
</dbReference>
<protein>
    <submittedName>
        <fullName evidence="2">Uncharacterized protein</fullName>
    </submittedName>
</protein>
<dbReference type="InterPro" id="IPR052898">
    <property type="entry name" value="ACAD10-like"/>
</dbReference>
<dbReference type="Pfam" id="PF00702">
    <property type="entry name" value="Hydrolase"/>
    <property type="match status" value="1"/>
</dbReference>
<proteinExistence type="predicted"/>
<accession>A0AAE0FTK8</accession>
<dbReference type="Gene3D" id="1.10.150.240">
    <property type="entry name" value="Putative phosphatase, domain 2"/>
    <property type="match status" value="1"/>
</dbReference>
<dbReference type="InterPro" id="IPR011945">
    <property type="entry name" value="HAD-SF_ppase_IA/epoxid_hydro_N"/>
</dbReference>
<dbReference type="InterPro" id="IPR036412">
    <property type="entry name" value="HAD-like_sf"/>
</dbReference>
<keyword evidence="3" id="KW-1185">Reference proteome</keyword>
<dbReference type="CDD" id="cd02603">
    <property type="entry name" value="HAD_sEH-N_like"/>
    <property type="match status" value="1"/>
</dbReference>
<name>A0AAE0FTK8_9CHLO</name>
<dbReference type="SFLD" id="SFLDS00003">
    <property type="entry name" value="Haloacid_Dehalogenase"/>
    <property type="match status" value="1"/>
</dbReference>
<reference evidence="2 3" key="1">
    <citation type="journal article" date="2015" name="Genome Biol. Evol.">
        <title>Comparative Genomics of a Bacterivorous Green Alga Reveals Evolutionary Causalities and Consequences of Phago-Mixotrophic Mode of Nutrition.</title>
        <authorList>
            <person name="Burns J.A."/>
            <person name="Paasch A."/>
            <person name="Narechania A."/>
            <person name="Kim E."/>
        </authorList>
    </citation>
    <scope>NUCLEOTIDE SEQUENCE [LARGE SCALE GENOMIC DNA]</scope>
    <source>
        <strain evidence="2 3">PLY_AMNH</strain>
    </source>
</reference>
<dbReference type="AlphaFoldDB" id="A0AAE0FTK8"/>
<organism evidence="2 3">
    <name type="scientific">Cymbomonas tetramitiformis</name>
    <dbReference type="NCBI Taxonomy" id="36881"/>
    <lineage>
        <taxon>Eukaryota</taxon>
        <taxon>Viridiplantae</taxon>
        <taxon>Chlorophyta</taxon>
        <taxon>Pyramimonadophyceae</taxon>
        <taxon>Pyramimonadales</taxon>
        <taxon>Pyramimonadaceae</taxon>
        <taxon>Cymbomonas</taxon>
    </lineage>
</organism>